<evidence type="ECO:0000313" key="1">
    <source>
        <dbReference type="EMBL" id="CAD7454296.1"/>
    </source>
</evidence>
<dbReference type="AlphaFoldDB" id="A0A7R9FJD3"/>
<proteinExistence type="predicted"/>
<gene>
    <name evidence="1" type="ORF">TTEB3V08_LOCUS2406</name>
</gene>
<dbReference type="EMBL" id="OE000556">
    <property type="protein sequence ID" value="CAD7454296.1"/>
    <property type="molecule type" value="Genomic_DNA"/>
</dbReference>
<organism evidence="1">
    <name type="scientific">Timema tahoe</name>
    <dbReference type="NCBI Taxonomy" id="61484"/>
    <lineage>
        <taxon>Eukaryota</taxon>
        <taxon>Metazoa</taxon>
        <taxon>Ecdysozoa</taxon>
        <taxon>Arthropoda</taxon>
        <taxon>Hexapoda</taxon>
        <taxon>Insecta</taxon>
        <taxon>Pterygota</taxon>
        <taxon>Neoptera</taxon>
        <taxon>Polyneoptera</taxon>
        <taxon>Phasmatodea</taxon>
        <taxon>Timematodea</taxon>
        <taxon>Timematoidea</taxon>
        <taxon>Timematidae</taxon>
        <taxon>Timema</taxon>
    </lineage>
</organism>
<name>A0A7R9FJD3_9NEOP</name>
<sequence>MYRLDNSLIVTHGQDLNSETARVTLIQSAKYRLESVRNFDFETKNKVTYPLIGLVVKVDAAASPSAVSYDVEGGYEKYKFGSELDAKCKGNGNFEIEFELEALGKSLEFDAKRTVISNDKSKLEAVLELKPGGKYQLVTDLTHIFKQNDVNLQVDALLKLAGRPEDIKGSTAVIVNKELLELFAKLSSGSNEYLDIDWKLNRAVGKPSGDIKLSVCYEPPASAPNPSALTLSLQVFLKGLVEANAQYKYVSGKGSATLNIDLPKQGRKIKGTGDLAVTGSNHVASVDLYWDADKDSKKSLHFETNSDITKNSLDSKYVTVHCSNSTMFTESCEKNSLVVLQQKTTLNVKGTLKGKLMDGHLVGQADLTLPKSRQLTVKLDRTLHLSRGSVELDGKLELVAKENAASSGNLLSLETKVKAEEANQLLDSLVRIALKTSKGKDLSASVVVKNTPQREQRLLEASAQVESSYFKTLTAQVSAEVSQTHITYKGHAAQGPETALDVSGRFDRGHDGKVLLRVDNTFALAFGLDNTIQITLPLEKIKTLKLTTSVNVDADNNNAVLKTDNALTLNGAETYKFGGEANRQKEKGTAKLVLILPKEQPRTLSTSWHVNDENGEIFHSDSTTRAGLCSETFHSDSTTCAGLCSETFHSNSTTCAGLCSETFYSASTICAGLCSEILHSDSTTCAGLCSETFHSDSTICAGLCSEIFHSDSTTCAGLCSETFHSNSTICAGLCSETFHSDNTICAGLCSETLHSDSTTCAGLCSETFHSDSTICAGLCSETFHSDSTICAVLCKVYKRGGSASLQWAGNQNAEITVEALVPKDRSGMEVRLTANTPKLGNVELTLQNKVSHVVGARSAATALLAIVNGKKYDFKGKVSEGSFKYLPNVDLTAVHPKGTSRLYLNLKRVSDTEFAGDSELQYTLNGGGKLTLSGESKIESLEDFSIKVDADSEALKLNKWHIVIERKPSKNKKNLQISATSAGKNVLAGRLDFHHSNKGSLSHWEVGGNVKLVDKNQDLKVALDIVELKKDTAGEIGLQTTLNAVLGERSFTGVQKFSNKELHLGSTLCLKQGQCSQVDLQSKLTIVDASEISHHLILLVDLKTLGVPEKLQVKSSTVRTGFLLMDHNVEVELHSDSVVTYKARIYLQEHEAGELTCYLQEGKAGDSTW</sequence>
<reference evidence="1" key="1">
    <citation type="submission" date="2020-11" db="EMBL/GenBank/DDBJ databases">
        <authorList>
            <person name="Tran Van P."/>
        </authorList>
    </citation>
    <scope>NUCLEOTIDE SEQUENCE</scope>
</reference>
<accession>A0A7R9FJD3</accession>
<protein>
    <submittedName>
        <fullName evidence="1">Uncharacterized protein</fullName>
    </submittedName>
</protein>